<keyword evidence="1" id="KW-0472">Membrane</keyword>
<dbReference type="Pfam" id="PF04773">
    <property type="entry name" value="FecR"/>
    <property type="match status" value="1"/>
</dbReference>
<name>A0A412WZV0_9BACT</name>
<evidence type="ECO:0000256" key="1">
    <source>
        <dbReference type="SAM" id="Phobius"/>
    </source>
</evidence>
<dbReference type="Gene3D" id="2.60.120.1440">
    <property type="match status" value="1"/>
</dbReference>
<keyword evidence="1" id="KW-0812">Transmembrane</keyword>
<sequence length="417" mass="47462">MIFFLKKVAFSYYTKRGGSRFGIKSTKMTLKTREYIVQLIVRQVQGILDDEGQRELLEWRESSPENEVLFQRMTSRVHFEESLKVCEMTNEDMENEWKLIRGKTIGSFRLVLKRLLPYAAILVVALLVGGIWVLGERDSLLPDDSLVAKAHRVKKIEPQAILVMGDGTTINLKDSVSLAALVSMKMALSADEDVLTYTKGSVDTVIEYHTMKIPRGGEYVLVLSDGTTVYLNAESELMYPVKFRGNDRRVFLKGEAYFDVKRDTSKPFIVEANSLDVRVLGTEFGVRAYQDETCIRTTLKKGKVSVENKGSGIVLTPGMQASFDKETSKMDVQEVNVNLFLAWKDGRLVFDNCSLENILKDLGKWYDFDVRYEREDARLIPFSLNIKKHDAFAEVLHLLEDTGCVEFDIEDNIVIVK</sequence>
<dbReference type="GO" id="GO:0016989">
    <property type="term" value="F:sigma factor antagonist activity"/>
    <property type="evidence" value="ECO:0007669"/>
    <property type="project" value="TreeGrafter"/>
</dbReference>
<reference evidence="4 5" key="1">
    <citation type="submission" date="2018-08" db="EMBL/GenBank/DDBJ databases">
        <title>A genome reference for cultivated species of the human gut microbiota.</title>
        <authorList>
            <person name="Zou Y."/>
            <person name="Xue W."/>
            <person name="Luo G."/>
        </authorList>
    </citation>
    <scope>NUCLEOTIDE SEQUENCE [LARGE SCALE GENOMIC DNA]</scope>
    <source>
        <strain evidence="4 5">AF14-49</strain>
    </source>
</reference>
<dbReference type="STRING" id="1121130.GCA_000519105_00007"/>
<evidence type="ECO:0000259" key="2">
    <source>
        <dbReference type="Pfam" id="PF04773"/>
    </source>
</evidence>
<dbReference type="AlphaFoldDB" id="A0A412WZV0"/>
<gene>
    <name evidence="4" type="ORF">DWW18_11690</name>
</gene>
<evidence type="ECO:0000313" key="5">
    <source>
        <dbReference type="Proteomes" id="UP000283589"/>
    </source>
</evidence>
<dbReference type="RefSeq" id="WP_118260690.1">
    <property type="nucleotide sequence ID" value="NZ_JAQDYN010000008.1"/>
</dbReference>
<feature type="domain" description="Protein FecR C-terminal" evidence="3">
    <location>
        <begin position="347"/>
        <end position="416"/>
    </location>
</feature>
<dbReference type="InterPro" id="IPR006860">
    <property type="entry name" value="FecR"/>
</dbReference>
<feature type="transmembrane region" description="Helical" evidence="1">
    <location>
        <begin position="115"/>
        <end position="135"/>
    </location>
</feature>
<dbReference type="Gene3D" id="3.55.50.30">
    <property type="match status" value="1"/>
</dbReference>
<evidence type="ECO:0000259" key="3">
    <source>
        <dbReference type="Pfam" id="PF16344"/>
    </source>
</evidence>
<proteinExistence type="predicted"/>
<dbReference type="InterPro" id="IPR032508">
    <property type="entry name" value="FecR_C"/>
</dbReference>
<dbReference type="PANTHER" id="PTHR30273:SF2">
    <property type="entry name" value="PROTEIN FECR"/>
    <property type="match status" value="1"/>
</dbReference>
<keyword evidence="1" id="KW-1133">Transmembrane helix</keyword>
<dbReference type="PANTHER" id="PTHR30273">
    <property type="entry name" value="PERIPLASMIC SIGNAL SENSOR AND SIGMA FACTOR ACTIVATOR FECR-RELATED"/>
    <property type="match status" value="1"/>
</dbReference>
<organism evidence="4 5">
    <name type="scientific">Butyricimonas virosa</name>
    <dbReference type="NCBI Taxonomy" id="544645"/>
    <lineage>
        <taxon>Bacteria</taxon>
        <taxon>Pseudomonadati</taxon>
        <taxon>Bacteroidota</taxon>
        <taxon>Bacteroidia</taxon>
        <taxon>Bacteroidales</taxon>
        <taxon>Odoribacteraceae</taxon>
        <taxon>Butyricimonas</taxon>
    </lineage>
</organism>
<protein>
    <submittedName>
        <fullName evidence="4">FecR family protein</fullName>
    </submittedName>
</protein>
<comment type="caution">
    <text evidence="4">The sequence shown here is derived from an EMBL/GenBank/DDBJ whole genome shotgun (WGS) entry which is preliminary data.</text>
</comment>
<dbReference type="InterPro" id="IPR012373">
    <property type="entry name" value="Ferrdict_sens_TM"/>
</dbReference>
<evidence type="ECO:0000313" key="4">
    <source>
        <dbReference type="EMBL" id="RGV33263.1"/>
    </source>
</evidence>
<dbReference type="Proteomes" id="UP000283589">
    <property type="component" value="Unassembled WGS sequence"/>
</dbReference>
<dbReference type="Pfam" id="PF16344">
    <property type="entry name" value="FecR_C"/>
    <property type="match status" value="1"/>
</dbReference>
<accession>A0A412WZV0</accession>
<feature type="domain" description="FecR protein" evidence="2">
    <location>
        <begin position="211"/>
        <end position="304"/>
    </location>
</feature>
<dbReference type="FunFam" id="2.60.120.1440:FF:000001">
    <property type="entry name" value="Putative anti-sigma factor"/>
    <property type="match status" value="1"/>
</dbReference>
<dbReference type="EMBL" id="QRZA01000014">
    <property type="protein sequence ID" value="RGV33263.1"/>
    <property type="molecule type" value="Genomic_DNA"/>
</dbReference>